<proteinExistence type="predicted"/>
<reference evidence="2" key="1">
    <citation type="submission" date="2016-02" db="EMBL/GenBank/DDBJ databases">
        <title>Draft genome sequence of Microdochium bolleyi, a fungal endophyte of beachgrass.</title>
        <authorList>
            <consortium name="DOE Joint Genome Institute"/>
            <person name="David A.S."/>
            <person name="May G."/>
            <person name="Haridas S."/>
            <person name="Lim J."/>
            <person name="Wang M."/>
            <person name="Labutti K."/>
            <person name="Lipzen A."/>
            <person name="Barry K."/>
            <person name="Grigoriev I.V."/>
        </authorList>
    </citation>
    <scope>NUCLEOTIDE SEQUENCE [LARGE SCALE GENOMIC DNA]</scope>
    <source>
        <strain evidence="2">J235TASD1</strain>
    </source>
</reference>
<dbReference type="InParanoid" id="A0A136IQV7"/>
<name>A0A136IQV7_9PEZI</name>
<accession>A0A136IQV7</accession>
<dbReference type="EMBL" id="KQ964263">
    <property type="protein sequence ID" value="KXJ87321.1"/>
    <property type="molecule type" value="Genomic_DNA"/>
</dbReference>
<evidence type="ECO:0000313" key="1">
    <source>
        <dbReference type="EMBL" id="KXJ87321.1"/>
    </source>
</evidence>
<protein>
    <submittedName>
        <fullName evidence="1">Uncharacterized protein</fullName>
    </submittedName>
</protein>
<dbReference type="AlphaFoldDB" id="A0A136IQV7"/>
<organism evidence="1 2">
    <name type="scientific">Microdochium bolleyi</name>
    <dbReference type="NCBI Taxonomy" id="196109"/>
    <lineage>
        <taxon>Eukaryota</taxon>
        <taxon>Fungi</taxon>
        <taxon>Dikarya</taxon>
        <taxon>Ascomycota</taxon>
        <taxon>Pezizomycotina</taxon>
        <taxon>Sordariomycetes</taxon>
        <taxon>Xylariomycetidae</taxon>
        <taxon>Xylariales</taxon>
        <taxon>Microdochiaceae</taxon>
        <taxon>Microdochium</taxon>
    </lineage>
</organism>
<dbReference type="Proteomes" id="UP000070501">
    <property type="component" value="Unassembled WGS sequence"/>
</dbReference>
<gene>
    <name evidence="1" type="ORF">Micbo1qcDRAFT_167675</name>
</gene>
<sequence length="108" mass="12196">MSRNPRCLRVKFLLWKPVASCAAPSILSPCPQGWRSRSSLGREWLYREWLMISTPVAALPLWCVAWGGLCGTSDRLFCFSLLSRASSREVKKDLIFSVCLEVLGLLYS</sequence>
<evidence type="ECO:0000313" key="2">
    <source>
        <dbReference type="Proteomes" id="UP000070501"/>
    </source>
</evidence>
<keyword evidence="2" id="KW-1185">Reference proteome</keyword>